<accession>A0A0L9V4Q5</accession>
<evidence type="ECO:0000313" key="1">
    <source>
        <dbReference type="EMBL" id="KOM49714.1"/>
    </source>
</evidence>
<sequence>MPLRLLTSTRMIIAKTRRRFKDERQHKKETQAKASVHSDGVTGMLISSHLRLKLGTPGVLPWCLNGDQKGEQVADDAGSGGFDEEMVDDGPCGGGSTRRWCSEDGGRGVMGDDKVVSLLAVRLDAVATACDKEDVGRHGGRWNRDPRFCDFSECRW</sequence>
<name>A0A0L9V4Q5_PHAAN</name>
<dbReference type="Proteomes" id="UP000053144">
    <property type="component" value="Chromosome 8"/>
</dbReference>
<dbReference type="EMBL" id="CM003378">
    <property type="protein sequence ID" value="KOM49714.1"/>
    <property type="molecule type" value="Genomic_DNA"/>
</dbReference>
<protein>
    <submittedName>
        <fullName evidence="1">Uncharacterized protein</fullName>
    </submittedName>
</protein>
<dbReference type="Gramene" id="KOM49714">
    <property type="protein sequence ID" value="KOM49714"/>
    <property type="gene ID" value="LR48_Vigan08g054100"/>
</dbReference>
<organism evidence="1 2">
    <name type="scientific">Phaseolus angularis</name>
    <name type="common">Azuki bean</name>
    <name type="synonym">Vigna angularis</name>
    <dbReference type="NCBI Taxonomy" id="3914"/>
    <lineage>
        <taxon>Eukaryota</taxon>
        <taxon>Viridiplantae</taxon>
        <taxon>Streptophyta</taxon>
        <taxon>Embryophyta</taxon>
        <taxon>Tracheophyta</taxon>
        <taxon>Spermatophyta</taxon>
        <taxon>Magnoliopsida</taxon>
        <taxon>eudicotyledons</taxon>
        <taxon>Gunneridae</taxon>
        <taxon>Pentapetalae</taxon>
        <taxon>rosids</taxon>
        <taxon>fabids</taxon>
        <taxon>Fabales</taxon>
        <taxon>Fabaceae</taxon>
        <taxon>Papilionoideae</taxon>
        <taxon>50 kb inversion clade</taxon>
        <taxon>NPAAA clade</taxon>
        <taxon>indigoferoid/millettioid clade</taxon>
        <taxon>Phaseoleae</taxon>
        <taxon>Vigna</taxon>
    </lineage>
</organism>
<reference evidence="2" key="1">
    <citation type="journal article" date="2015" name="Proc. Natl. Acad. Sci. U.S.A.">
        <title>Genome sequencing of adzuki bean (Vigna angularis) provides insight into high starch and low fat accumulation and domestication.</title>
        <authorList>
            <person name="Yang K."/>
            <person name="Tian Z."/>
            <person name="Chen C."/>
            <person name="Luo L."/>
            <person name="Zhao B."/>
            <person name="Wang Z."/>
            <person name="Yu L."/>
            <person name="Li Y."/>
            <person name="Sun Y."/>
            <person name="Li W."/>
            <person name="Chen Y."/>
            <person name="Li Y."/>
            <person name="Zhang Y."/>
            <person name="Ai D."/>
            <person name="Zhao J."/>
            <person name="Shang C."/>
            <person name="Ma Y."/>
            <person name="Wu B."/>
            <person name="Wang M."/>
            <person name="Gao L."/>
            <person name="Sun D."/>
            <person name="Zhang P."/>
            <person name="Guo F."/>
            <person name="Wang W."/>
            <person name="Li Y."/>
            <person name="Wang J."/>
            <person name="Varshney R.K."/>
            <person name="Wang J."/>
            <person name="Ling H.Q."/>
            <person name="Wan P."/>
        </authorList>
    </citation>
    <scope>NUCLEOTIDE SEQUENCE</scope>
    <source>
        <strain evidence="2">cv. Jingnong 6</strain>
    </source>
</reference>
<dbReference type="AlphaFoldDB" id="A0A0L9V4Q5"/>
<evidence type="ECO:0000313" key="2">
    <source>
        <dbReference type="Proteomes" id="UP000053144"/>
    </source>
</evidence>
<gene>
    <name evidence="1" type="ORF">LR48_Vigan08g054100</name>
</gene>
<proteinExistence type="predicted"/>